<proteinExistence type="predicted"/>
<accession>A0A8H3HAJ9</accession>
<dbReference type="EMBL" id="CAJMXA010003444">
    <property type="protein sequence ID" value="CAE6495990.1"/>
    <property type="molecule type" value="Genomic_DNA"/>
</dbReference>
<feature type="compositionally biased region" description="Polar residues" evidence="3">
    <location>
        <begin position="1"/>
        <end position="11"/>
    </location>
</feature>
<comment type="caution">
    <text evidence="5">The sequence shown here is derived from an EMBL/GenBank/DDBJ whole genome shotgun (WGS) entry which is preliminary data.</text>
</comment>
<dbReference type="PROSITE" id="PS51752">
    <property type="entry name" value="JACALIN_LECTIN"/>
    <property type="match status" value="1"/>
</dbReference>
<dbReference type="Pfam" id="PF22693">
    <property type="entry name" value="MACPF_1"/>
    <property type="match status" value="1"/>
</dbReference>
<dbReference type="InterPro" id="IPR036404">
    <property type="entry name" value="Jacalin-like_lectin_dom_sf"/>
</dbReference>
<feature type="domain" description="Jacalin-type lectin" evidence="4">
    <location>
        <begin position="283"/>
        <end position="432"/>
    </location>
</feature>
<dbReference type="SUPFAM" id="SSF51101">
    <property type="entry name" value="Mannose-binding lectins"/>
    <property type="match status" value="2"/>
</dbReference>
<dbReference type="AlphaFoldDB" id="A0A8H3HAJ9"/>
<dbReference type="SMART" id="SM00915">
    <property type="entry name" value="Jacalin"/>
    <property type="match status" value="1"/>
</dbReference>
<dbReference type="InterPro" id="IPR054586">
    <property type="entry name" value="MACPF_1_fungal"/>
</dbReference>
<dbReference type="PANTHER" id="PTHR33589:SF4">
    <property type="entry name" value="ZYMOGEN GRANULE MEMBRANE PROTEIN 16"/>
    <property type="match status" value="1"/>
</dbReference>
<keyword evidence="2" id="KW-0430">Lectin</keyword>
<evidence type="ECO:0000313" key="5">
    <source>
        <dbReference type="EMBL" id="CAE6495990.1"/>
    </source>
</evidence>
<name>A0A8H3HAJ9_9AGAM</name>
<dbReference type="InterPro" id="IPR001229">
    <property type="entry name" value="Jacalin-like_lectin_dom"/>
</dbReference>
<evidence type="ECO:0000259" key="4">
    <source>
        <dbReference type="PROSITE" id="PS51752"/>
    </source>
</evidence>
<gene>
    <name evidence="5" type="ORF">RDB_LOCUS106555</name>
</gene>
<sequence>MPFMTDTNQSEPPDEPQFPDNLSFLTGVFLDSSTGPITASRPAAVLNPPKAERMTQINDSVTEDIYPDNEHDAQYARLGWPPLSRLPPKPWDILTPKDQRPLRSEIWASRRFLMQRWSINISAQDLQPVEPLVEAIEDALSQPINALRIRALREVFTTWGEMIPLNAVVGACLATTGTLNNRVTLPDSGVTSNYSSKDSRSNLADIVDRQLGTTKAFARRLEARVQGGSSDVLLNQGYEAWLKIVAETPESWRIIKVNHAVPITAILDSQLRDRVEQLFTNSLIFSSPSVGETQLFGFDGATNGLRNIEKISVWFSEFRIRDISVTYTGGVTAGPYSFGVSNPLSQSDTLVLTSGEYVTDMFVWHHIDGWIAGIQFIKSTFEHSPIYGIPERNKGLTSHPPVLLTGNGNALLGMSGTYNADGISQIKAIWRSDVVLRRKRYTQTSFIGGQHGVVFHDLKYLANPATARITQISACANGNDGTVCNFRWPPSYDKFETGEYITGVRGSHNNDWIFRLQFITNKKIHLAFGTATGSVPFSIDAPKTPDGRDMVLHYVVGKSRGCVDSLLFVWAEMPLQQMGP</sequence>
<dbReference type="Proteomes" id="UP000663853">
    <property type="component" value="Unassembled WGS sequence"/>
</dbReference>
<evidence type="ECO:0000313" key="6">
    <source>
        <dbReference type="Proteomes" id="UP000663853"/>
    </source>
</evidence>
<evidence type="ECO:0000256" key="1">
    <source>
        <dbReference type="ARBA" id="ARBA00022729"/>
    </source>
</evidence>
<feature type="region of interest" description="Disordered" evidence="3">
    <location>
        <begin position="1"/>
        <end position="21"/>
    </location>
</feature>
<protein>
    <recommendedName>
        <fullName evidence="4">Jacalin-type lectin domain-containing protein</fullName>
    </recommendedName>
</protein>
<dbReference type="Gene3D" id="2.100.10.30">
    <property type="entry name" value="Jacalin-like lectin domain"/>
    <property type="match status" value="2"/>
</dbReference>
<dbReference type="InterPro" id="IPR052321">
    <property type="entry name" value="PolyBind_ProtTraffic"/>
</dbReference>
<evidence type="ECO:0000256" key="2">
    <source>
        <dbReference type="ARBA" id="ARBA00022734"/>
    </source>
</evidence>
<keyword evidence="1" id="KW-0732">Signal</keyword>
<dbReference type="GO" id="GO:0030246">
    <property type="term" value="F:carbohydrate binding"/>
    <property type="evidence" value="ECO:0007669"/>
    <property type="project" value="UniProtKB-KW"/>
</dbReference>
<dbReference type="PANTHER" id="PTHR33589">
    <property type="entry name" value="OS11G0524900 PROTEIN"/>
    <property type="match status" value="1"/>
</dbReference>
<reference evidence="5" key="1">
    <citation type="submission" date="2021-01" db="EMBL/GenBank/DDBJ databases">
        <authorList>
            <person name="Kaushik A."/>
        </authorList>
    </citation>
    <scope>NUCLEOTIDE SEQUENCE</scope>
    <source>
        <strain evidence="5">AG6-10EEA</strain>
    </source>
</reference>
<dbReference type="Pfam" id="PF01419">
    <property type="entry name" value="Jacalin"/>
    <property type="match status" value="2"/>
</dbReference>
<evidence type="ECO:0000256" key="3">
    <source>
        <dbReference type="SAM" id="MobiDB-lite"/>
    </source>
</evidence>
<organism evidence="5 6">
    <name type="scientific">Rhizoctonia solani</name>
    <dbReference type="NCBI Taxonomy" id="456999"/>
    <lineage>
        <taxon>Eukaryota</taxon>
        <taxon>Fungi</taxon>
        <taxon>Dikarya</taxon>
        <taxon>Basidiomycota</taxon>
        <taxon>Agaricomycotina</taxon>
        <taxon>Agaricomycetes</taxon>
        <taxon>Cantharellales</taxon>
        <taxon>Ceratobasidiaceae</taxon>
        <taxon>Rhizoctonia</taxon>
    </lineage>
</organism>